<dbReference type="PANTHER" id="PTHR43357">
    <property type="entry name" value="INNER MEMBRANE ABC TRANSPORTER PERMEASE PROTEIN YDCV"/>
    <property type="match status" value="1"/>
</dbReference>
<evidence type="ECO:0000256" key="2">
    <source>
        <dbReference type="ARBA" id="ARBA00022448"/>
    </source>
</evidence>
<dbReference type="GO" id="GO:0055085">
    <property type="term" value="P:transmembrane transport"/>
    <property type="evidence" value="ECO:0007669"/>
    <property type="project" value="InterPro"/>
</dbReference>
<evidence type="ECO:0000256" key="4">
    <source>
        <dbReference type="ARBA" id="ARBA00022519"/>
    </source>
</evidence>
<evidence type="ECO:0000256" key="1">
    <source>
        <dbReference type="ARBA" id="ARBA00004429"/>
    </source>
</evidence>
<feature type="transmembrane region" description="Helical" evidence="8">
    <location>
        <begin position="62"/>
        <end position="82"/>
    </location>
</feature>
<keyword evidence="2 8" id="KW-0813">Transport</keyword>
<dbReference type="Gene3D" id="1.10.3720.10">
    <property type="entry name" value="MetI-like"/>
    <property type="match status" value="1"/>
</dbReference>
<comment type="similarity">
    <text evidence="8">Belongs to the binding-protein-dependent transport system permease family.</text>
</comment>
<dbReference type="STRING" id="29349.CLOTH_05550"/>
<protein>
    <submittedName>
        <fullName evidence="10">Putative 2-aminoethylphosphonate transport system permease protein PhnV</fullName>
    </submittedName>
</protein>
<feature type="domain" description="ABC transmembrane type-1" evidence="9">
    <location>
        <begin position="65"/>
        <end position="253"/>
    </location>
</feature>
<dbReference type="PROSITE" id="PS50928">
    <property type="entry name" value="ABC_TM1"/>
    <property type="match status" value="1"/>
</dbReference>
<dbReference type="AlphaFoldDB" id="A0A1V4IB90"/>
<dbReference type="PANTHER" id="PTHR43357:SF4">
    <property type="entry name" value="INNER MEMBRANE ABC TRANSPORTER PERMEASE PROTEIN YDCV"/>
    <property type="match status" value="1"/>
</dbReference>
<feature type="transmembrane region" description="Helical" evidence="8">
    <location>
        <begin position="103"/>
        <end position="125"/>
    </location>
</feature>
<keyword evidence="4" id="KW-0997">Cell inner membrane</keyword>
<feature type="transmembrane region" description="Helical" evidence="8">
    <location>
        <begin position="177"/>
        <end position="199"/>
    </location>
</feature>
<feature type="transmembrane region" description="Helical" evidence="8">
    <location>
        <begin position="137"/>
        <end position="156"/>
    </location>
</feature>
<evidence type="ECO:0000259" key="9">
    <source>
        <dbReference type="PROSITE" id="PS50928"/>
    </source>
</evidence>
<dbReference type="Pfam" id="PF00528">
    <property type="entry name" value="BPD_transp_1"/>
    <property type="match status" value="1"/>
</dbReference>
<dbReference type="GO" id="GO:0005886">
    <property type="term" value="C:plasma membrane"/>
    <property type="evidence" value="ECO:0007669"/>
    <property type="project" value="UniProtKB-SubCell"/>
</dbReference>
<name>A0A1V4IB90_9FIRM</name>
<dbReference type="InterPro" id="IPR000515">
    <property type="entry name" value="MetI-like"/>
</dbReference>
<evidence type="ECO:0000256" key="6">
    <source>
        <dbReference type="ARBA" id="ARBA00022989"/>
    </source>
</evidence>
<feature type="transmembrane region" description="Helical" evidence="8">
    <location>
        <begin position="234"/>
        <end position="253"/>
    </location>
</feature>
<keyword evidence="6 8" id="KW-1133">Transmembrane helix</keyword>
<sequence length="269" mass="30175">MKNKRSFIINLAMYLMIFLLIFPLTVLLVWSFASNWPWPYIFPRDFSLRGIDYFLSPSSNSINILIFSVCMSLGVTILALLVSIPAAKALALYNFKGKRLFGLMVLAPLIVPQISVAMGIHLVFIRLRLANTCLGVMLVHLIPCVPYAIRILTNVFEIIGETMELQAKVLGANPIQIFFNITLPLIAPGIISAGSLVFIVSLSQYFITFLIGGGRIITFSMVMFPFIQSGDRMMASVYSLVFIITTLLLLFVIEKTVKAYYKQGNNFYM</sequence>
<evidence type="ECO:0000313" key="10">
    <source>
        <dbReference type="EMBL" id="OPJ57272.1"/>
    </source>
</evidence>
<comment type="subcellular location">
    <subcellularLocation>
        <location evidence="1">Cell inner membrane</location>
        <topology evidence="1">Multi-pass membrane protein</topology>
    </subcellularLocation>
    <subcellularLocation>
        <location evidence="8">Cell membrane</location>
        <topology evidence="8">Multi-pass membrane protein</topology>
    </subcellularLocation>
</comment>
<proteinExistence type="inferred from homology"/>
<gene>
    <name evidence="10" type="primary">phnV</name>
    <name evidence="10" type="ORF">CLOTH_05550</name>
</gene>
<keyword evidence="3" id="KW-1003">Cell membrane</keyword>
<feature type="transmembrane region" description="Helical" evidence="8">
    <location>
        <begin position="12"/>
        <end position="33"/>
    </location>
</feature>
<keyword evidence="7 8" id="KW-0472">Membrane</keyword>
<reference evidence="10 11" key="1">
    <citation type="submission" date="2017-03" db="EMBL/GenBank/DDBJ databases">
        <title>Genome sequence of Clostridium thermoalcaliphilum DSM 7309.</title>
        <authorList>
            <person name="Poehlein A."/>
            <person name="Daniel R."/>
        </authorList>
    </citation>
    <scope>NUCLEOTIDE SEQUENCE [LARGE SCALE GENOMIC DNA]</scope>
    <source>
        <strain evidence="10 11">DSM 7309</strain>
    </source>
</reference>
<dbReference type="SUPFAM" id="SSF161098">
    <property type="entry name" value="MetI-like"/>
    <property type="match status" value="1"/>
</dbReference>
<dbReference type="OrthoDB" id="9782004at2"/>
<organism evidence="10 11">
    <name type="scientific">Alkalithermobacter paradoxus</name>
    <dbReference type="NCBI Taxonomy" id="29349"/>
    <lineage>
        <taxon>Bacteria</taxon>
        <taxon>Bacillati</taxon>
        <taxon>Bacillota</taxon>
        <taxon>Clostridia</taxon>
        <taxon>Peptostreptococcales</taxon>
        <taxon>Tepidibacteraceae</taxon>
        <taxon>Alkalithermobacter</taxon>
    </lineage>
</organism>
<evidence type="ECO:0000256" key="8">
    <source>
        <dbReference type="RuleBase" id="RU363032"/>
    </source>
</evidence>
<dbReference type="EMBL" id="MZGW01000001">
    <property type="protein sequence ID" value="OPJ57272.1"/>
    <property type="molecule type" value="Genomic_DNA"/>
</dbReference>
<feature type="transmembrane region" description="Helical" evidence="8">
    <location>
        <begin position="205"/>
        <end position="227"/>
    </location>
</feature>
<keyword evidence="5 8" id="KW-0812">Transmembrane</keyword>
<evidence type="ECO:0000256" key="3">
    <source>
        <dbReference type="ARBA" id="ARBA00022475"/>
    </source>
</evidence>
<dbReference type="InterPro" id="IPR035906">
    <property type="entry name" value="MetI-like_sf"/>
</dbReference>
<comment type="caution">
    <text evidence="10">The sequence shown here is derived from an EMBL/GenBank/DDBJ whole genome shotgun (WGS) entry which is preliminary data.</text>
</comment>
<dbReference type="Proteomes" id="UP000190140">
    <property type="component" value="Unassembled WGS sequence"/>
</dbReference>
<evidence type="ECO:0000256" key="5">
    <source>
        <dbReference type="ARBA" id="ARBA00022692"/>
    </source>
</evidence>
<dbReference type="CDD" id="cd06261">
    <property type="entry name" value="TM_PBP2"/>
    <property type="match status" value="1"/>
</dbReference>
<accession>A0A1V4IB90</accession>
<evidence type="ECO:0000256" key="7">
    <source>
        <dbReference type="ARBA" id="ARBA00023136"/>
    </source>
</evidence>
<keyword evidence="11" id="KW-1185">Reference proteome</keyword>
<evidence type="ECO:0000313" key="11">
    <source>
        <dbReference type="Proteomes" id="UP000190140"/>
    </source>
</evidence>